<dbReference type="GO" id="GO:0005789">
    <property type="term" value="C:endoplasmic reticulum membrane"/>
    <property type="evidence" value="ECO:0007669"/>
    <property type="project" value="TreeGrafter"/>
</dbReference>
<evidence type="ECO:0000256" key="14">
    <source>
        <dbReference type="ARBA" id="ARBA00023166"/>
    </source>
</evidence>
<dbReference type="GO" id="GO:0047598">
    <property type="term" value="F:7-dehydrocholesterol reductase activity"/>
    <property type="evidence" value="ECO:0007669"/>
    <property type="project" value="UniProtKB-EC"/>
</dbReference>
<dbReference type="BioCyc" id="MetaCyc:MONOMER-21389"/>
<dbReference type="Gramene" id="CDF39235">
    <property type="protein sequence ID" value="CDF39235"/>
    <property type="gene ID" value="CHC_T00006493001"/>
</dbReference>
<keyword evidence="6" id="KW-0152">Cholesterol biosynthesis</keyword>
<evidence type="ECO:0000256" key="1">
    <source>
        <dbReference type="ARBA" id="ARBA00004141"/>
    </source>
</evidence>
<evidence type="ECO:0000256" key="2">
    <source>
        <dbReference type="ARBA" id="ARBA00005402"/>
    </source>
</evidence>
<dbReference type="Pfam" id="PF01222">
    <property type="entry name" value="ERG4_ERG24"/>
    <property type="match status" value="1"/>
</dbReference>
<dbReference type="Proteomes" id="UP000012073">
    <property type="component" value="Unassembled WGS sequence"/>
</dbReference>
<evidence type="ECO:0000256" key="4">
    <source>
        <dbReference type="ARBA" id="ARBA00022548"/>
    </source>
</evidence>
<keyword evidence="15" id="KW-0753">Steroid metabolism</keyword>
<dbReference type="AlphaFoldDB" id="R7QPB8"/>
<sequence length="134" mass="15404">MVGVGAICCNYWTDKQREVFRATNGQVTIWGQKPVSIEAQYVTGDGKKRRSLLLASGWWGVSRHVNYVFEIALTFCWSVPAGGTGVIPYVYVMFLTILLTDRAYRDEVRCSEKYGKYYEEYCRLVPYKMIPGVY</sequence>
<comment type="similarity">
    <text evidence="2">Belongs to the ERG4/ERG24 family.</text>
</comment>
<dbReference type="PANTHER" id="PTHR21257:SF38">
    <property type="entry name" value="7-DEHYDROCHOLESTEROL REDUCTASE"/>
    <property type="match status" value="1"/>
</dbReference>
<evidence type="ECO:0000256" key="10">
    <source>
        <dbReference type="ARBA" id="ARBA00023002"/>
    </source>
</evidence>
<keyword evidence="11" id="KW-0756">Sterol biosynthesis</keyword>
<evidence type="ECO:0000256" key="13">
    <source>
        <dbReference type="ARBA" id="ARBA00023136"/>
    </source>
</evidence>
<accession>R7QPB8</accession>
<evidence type="ECO:0000256" key="16">
    <source>
        <dbReference type="ARBA" id="ARBA00038851"/>
    </source>
</evidence>
<dbReference type="EC" id="1.3.1.21" evidence="16"/>
<dbReference type="OMA" id="ANTIPHW"/>
<evidence type="ECO:0000256" key="5">
    <source>
        <dbReference type="ARBA" id="ARBA00022692"/>
    </source>
</evidence>
<dbReference type="KEGG" id="ccp:CHC_T00006493001"/>
<dbReference type="STRING" id="2769.R7QPB8"/>
<keyword evidence="3" id="KW-0444">Lipid biosynthesis</keyword>
<comment type="subcellular location">
    <subcellularLocation>
        <location evidence="1">Membrane</location>
        <topology evidence="1">Multi-pass membrane protein</topology>
    </subcellularLocation>
</comment>
<dbReference type="GeneID" id="17326860"/>
<dbReference type="EMBL" id="HG002012">
    <property type="protein sequence ID" value="CDF39235.1"/>
    <property type="molecule type" value="Genomic_DNA"/>
</dbReference>
<evidence type="ECO:0000256" key="9">
    <source>
        <dbReference type="ARBA" id="ARBA00022989"/>
    </source>
</evidence>
<name>R7QPB8_CHOCR</name>
<keyword evidence="8" id="KW-0752">Steroid biosynthesis</keyword>
<organism evidence="18 19">
    <name type="scientific">Chondrus crispus</name>
    <name type="common">Carrageen Irish moss</name>
    <name type="synonym">Polymorpha crispa</name>
    <dbReference type="NCBI Taxonomy" id="2769"/>
    <lineage>
        <taxon>Eukaryota</taxon>
        <taxon>Rhodophyta</taxon>
        <taxon>Florideophyceae</taxon>
        <taxon>Rhodymeniophycidae</taxon>
        <taxon>Gigartinales</taxon>
        <taxon>Gigartinaceae</taxon>
        <taxon>Chondrus</taxon>
    </lineage>
</organism>
<dbReference type="OrthoDB" id="5326588at2759"/>
<keyword evidence="5" id="KW-0812">Transmembrane</keyword>
<keyword evidence="7" id="KW-0521">NADP</keyword>
<dbReference type="GO" id="GO:0006695">
    <property type="term" value="P:cholesterol biosynthetic process"/>
    <property type="evidence" value="ECO:0007669"/>
    <property type="project" value="UniProtKB-KW"/>
</dbReference>
<evidence type="ECO:0000256" key="12">
    <source>
        <dbReference type="ARBA" id="ARBA00023098"/>
    </source>
</evidence>
<dbReference type="PANTHER" id="PTHR21257">
    <property type="entry name" value="DELTA(14)-STEROL REDUCTASE"/>
    <property type="match status" value="1"/>
</dbReference>
<keyword evidence="4" id="KW-0153">Cholesterol metabolism</keyword>
<evidence type="ECO:0000256" key="15">
    <source>
        <dbReference type="ARBA" id="ARBA00023221"/>
    </source>
</evidence>
<dbReference type="RefSeq" id="XP_005719146.1">
    <property type="nucleotide sequence ID" value="XM_005719089.1"/>
</dbReference>
<evidence type="ECO:0000256" key="3">
    <source>
        <dbReference type="ARBA" id="ARBA00022516"/>
    </source>
</evidence>
<evidence type="ECO:0000256" key="6">
    <source>
        <dbReference type="ARBA" id="ARBA00022778"/>
    </source>
</evidence>
<keyword evidence="13" id="KW-0472">Membrane</keyword>
<keyword evidence="12" id="KW-0443">Lipid metabolism</keyword>
<dbReference type="Gene3D" id="1.20.120.1630">
    <property type="match status" value="1"/>
</dbReference>
<dbReference type="GO" id="GO:0016132">
    <property type="term" value="P:brassinosteroid biosynthetic process"/>
    <property type="evidence" value="ECO:0007669"/>
    <property type="project" value="TreeGrafter"/>
</dbReference>
<evidence type="ECO:0000256" key="8">
    <source>
        <dbReference type="ARBA" id="ARBA00022955"/>
    </source>
</evidence>
<keyword evidence="9" id="KW-1133">Transmembrane helix</keyword>
<keyword evidence="10" id="KW-0560">Oxidoreductase</keyword>
<reference evidence="19" key="1">
    <citation type="journal article" date="2013" name="Proc. Natl. Acad. Sci. U.S.A.">
        <title>Genome structure and metabolic features in the red seaweed Chondrus crispus shed light on evolution of the Archaeplastida.</title>
        <authorList>
            <person name="Collen J."/>
            <person name="Porcel B."/>
            <person name="Carre W."/>
            <person name="Ball S.G."/>
            <person name="Chaparro C."/>
            <person name="Tonon T."/>
            <person name="Barbeyron T."/>
            <person name="Michel G."/>
            <person name="Noel B."/>
            <person name="Valentin K."/>
            <person name="Elias M."/>
            <person name="Artiguenave F."/>
            <person name="Arun A."/>
            <person name="Aury J.M."/>
            <person name="Barbosa-Neto J.F."/>
            <person name="Bothwell J.H."/>
            <person name="Bouget F.Y."/>
            <person name="Brillet L."/>
            <person name="Cabello-Hurtado F."/>
            <person name="Capella-Gutierrez S."/>
            <person name="Charrier B."/>
            <person name="Cladiere L."/>
            <person name="Cock J.M."/>
            <person name="Coelho S.M."/>
            <person name="Colleoni C."/>
            <person name="Czjzek M."/>
            <person name="Da Silva C."/>
            <person name="Delage L."/>
            <person name="Denoeud F."/>
            <person name="Deschamps P."/>
            <person name="Dittami S.M."/>
            <person name="Gabaldon T."/>
            <person name="Gachon C.M."/>
            <person name="Groisillier A."/>
            <person name="Herve C."/>
            <person name="Jabbari K."/>
            <person name="Katinka M."/>
            <person name="Kloareg B."/>
            <person name="Kowalczyk N."/>
            <person name="Labadie K."/>
            <person name="Leblanc C."/>
            <person name="Lopez P.J."/>
            <person name="McLachlan D.H."/>
            <person name="Meslet-Cladiere L."/>
            <person name="Moustafa A."/>
            <person name="Nehr Z."/>
            <person name="Nyvall Collen P."/>
            <person name="Panaud O."/>
            <person name="Partensky F."/>
            <person name="Poulain J."/>
            <person name="Rensing S.A."/>
            <person name="Rousvoal S."/>
            <person name="Samson G."/>
            <person name="Symeonidi A."/>
            <person name="Weissenbach J."/>
            <person name="Zambounis A."/>
            <person name="Wincker P."/>
            <person name="Boyen C."/>
        </authorList>
    </citation>
    <scope>NUCLEOTIDE SEQUENCE [LARGE SCALE GENOMIC DNA]</scope>
    <source>
        <strain evidence="19">cv. Stackhouse</strain>
    </source>
</reference>
<gene>
    <name evidence="18" type="ORF">CHC_T00006493001</name>
</gene>
<keyword evidence="19" id="KW-1185">Reference proteome</keyword>
<dbReference type="InterPro" id="IPR001171">
    <property type="entry name" value="ERG24_DHCR-like"/>
</dbReference>
<evidence type="ECO:0000256" key="11">
    <source>
        <dbReference type="ARBA" id="ARBA00023011"/>
    </source>
</evidence>
<evidence type="ECO:0000313" key="18">
    <source>
        <dbReference type="EMBL" id="CDF39235.1"/>
    </source>
</evidence>
<evidence type="ECO:0000256" key="7">
    <source>
        <dbReference type="ARBA" id="ARBA00022857"/>
    </source>
</evidence>
<evidence type="ECO:0000256" key="17">
    <source>
        <dbReference type="ARBA" id="ARBA00042688"/>
    </source>
</evidence>
<evidence type="ECO:0000313" key="19">
    <source>
        <dbReference type="Proteomes" id="UP000012073"/>
    </source>
</evidence>
<keyword evidence="14" id="KW-1207">Sterol metabolism</keyword>
<dbReference type="PhylomeDB" id="R7QPB8"/>
<proteinExistence type="inferred from homology"/>
<protein>
    <recommendedName>
        <fullName evidence="16">7-dehydrocholesterol reductase</fullName>
        <ecNumber evidence="16">1.3.1.21</ecNumber>
    </recommendedName>
    <alternativeName>
        <fullName evidence="17">Sterol Delta(7)-reductase</fullName>
    </alternativeName>
</protein>